<evidence type="ECO:0000313" key="4">
    <source>
        <dbReference type="EMBL" id="RCN43774.1"/>
    </source>
</evidence>
<dbReference type="AlphaFoldDB" id="A0A368GHB6"/>
<feature type="region of interest" description="Disordered" evidence="1">
    <location>
        <begin position="286"/>
        <end position="306"/>
    </location>
</feature>
<dbReference type="Gene3D" id="3.90.190.10">
    <property type="entry name" value="Protein tyrosine phosphatase superfamily"/>
    <property type="match status" value="1"/>
</dbReference>
<evidence type="ECO:0000259" key="2">
    <source>
        <dbReference type="PROSITE" id="PS50055"/>
    </source>
</evidence>
<evidence type="ECO:0000259" key="3">
    <source>
        <dbReference type="PROSITE" id="PS50056"/>
    </source>
</evidence>
<sequence length="306" mass="35063">MLGAAVDTMTTAEGNAPGKAQDLRVAWASMILEQTFSRYNDIQCIDETRVILREHSSDYIHANWMTTPKGKKFICTQGPMPNTISDFWRMILQEDCRTIIMLCCLKEDKKQKCAKYYPSKASKPFLIDNTVVQLIKRNWSEDLGIMTSVWNVKHREREFELRHIQYKKWPDHSVPKDSLGVLELHKIMEENSDDHPVVIHCSAGIGRTCTLTGIEMLLEQLRTLNFQSSTTIVKSMRRARLGAVQKAIQYLFMHVAVLEWLCQVLDPESILNINERHHRPAAITGADQVQKRKSDDNTVASKLHVG</sequence>
<proteinExistence type="predicted"/>
<dbReference type="InterPro" id="IPR000387">
    <property type="entry name" value="Tyr_Pase_dom"/>
</dbReference>
<reference evidence="4 5" key="1">
    <citation type="submission" date="2014-10" db="EMBL/GenBank/DDBJ databases">
        <title>Draft genome of the hookworm Ancylostoma caninum.</title>
        <authorList>
            <person name="Mitreva M."/>
        </authorList>
    </citation>
    <scope>NUCLEOTIDE SEQUENCE [LARGE SCALE GENOMIC DNA]</scope>
    <source>
        <strain evidence="4 5">Baltimore</strain>
    </source>
</reference>
<name>A0A368GHB6_ANCCA</name>
<keyword evidence="5" id="KW-1185">Reference proteome</keyword>
<dbReference type="InterPro" id="IPR003595">
    <property type="entry name" value="Tyr_Pase_cat"/>
</dbReference>
<evidence type="ECO:0000313" key="5">
    <source>
        <dbReference type="Proteomes" id="UP000252519"/>
    </source>
</evidence>
<dbReference type="GO" id="GO:0004725">
    <property type="term" value="F:protein tyrosine phosphatase activity"/>
    <property type="evidence" value="ECO:0007669"/>
    <property type="project" value="InterPro"/>
</dbReference>
<dbReference type="InterPro" id="IPR052782">
    <property type="entry name" value="Oocyte-zygote_transition_reg"/>
</dbReference>
<dbReference type="OrthoDB" id="10253954at2759"/>
<dbReference type="CDD" id="cd00047">
    <property type="entry name" value="PTPc"/>
    <property type="match status" value="1"/>
</dbReference>
<accession>A0A368GHB6</accession>
<dbReference type="PROSITE" id="PS50056">
    <property type="entry name" value="TYR_PHOSPHATASE_2"/>
    <property type="match status" value="1"/>
</dbReference>
<dbReference type="Proteomes" id="UP000252519">
    <property type="component" value="Unassembled WGS sequence"/>
</dbReference>
<dbReference type="PRINTS" id="PR00700">
    <property type="entry name" value="PRTYPHPHTASE"/>
</dbReference>
<comment type="caution">
    <text evidence="4">The sequence shown here is derived from an EMBL/GenBank/DDBJ whole genome shotgun (WGS) entry which is preliminary data.</text>
</comment>
<dbReference type="SUPFAM" id="SSF52799">
    <property type="entry name" value="(Phosphotyrosine protein) phosphatases II"/>
    <property type="match status" value="1"/>
</dbReference>
<dbReference type="InterPro" id="IPR029021">
    <property type="entry name" value="Prot-tyrosine_phosphatase-like"/>
</dbReference>
<evidence type="ECO:0000256" key="1">
    <source>
        <dbReference type="SAM" id="MobiDB-lite"/>
    </source>
</evidence>
<dbReference type="PANTHER" id="PTHR46163">
    <property type="entry name" value="TYROSINE-PROTEIN PHOSPHATASE-RELATED"/>
    <property type="match status" value="1"/>
</dbReference>
<gene>
    <name evidence="4" type="ORF">ANCCAN_10246</name>
</gene>
<dbReference type="SMART" id="SM00194">
    <property type="entry name" value="PTPc"/>
    <property type="match status" value="1"/>
</dbReference>
<dbReference type="PROSITE" id="PS50055">
    <property type="entry name" value="TYR_PHOSPHATASE_PTP"/>
    <property type="match status" value="1"/>
</dbReference>
<dbReference type="SMART" id="SM00404">
    <property type="entry name" value="PTPc_motif"/>
    <property type="match status" value="1"/>
</dbReference>
<feature type="domain" description="Tyrosine specific protein phosphatases" evidence="3">
    <location>
        <begin position="182"/>
        <end position="251"/>
    </location>
</feature>
<dbReference type="Pfam" id="PF00102">
    <property type="entry name" value="Y_phosphatase"/>
    <property type="match status" value="1"/>
</dbReference>
<organism evidence="4 5">
    <name type="scientific">Ancylostoma caninum</name>
    <name type="common">Dog hookworm</name>
    <dbReference type="NCBI Taxonomy" id="29170"/>
    <lineage>
        <taxon>Eukaryota</taxon>
        <taxon>Metazoa</taxon>
        <taxon>Ecdysozoa</taxon>
        <taxon>Nematoda</taxon>
        <taxon>Chromadorea</taxon>
        <taxon>Rhabditida</taxon>
        <taxon>Rhabditina</taxon>
        <taxon>Rhabditomorpha</taxon>
        <taxon>Strongyloidea</taxon>
        <taxon>Ancylostomatidae</taxon>
        <taxon>Ancylostomatinae</taxon>
        <taxon>Ancylostoma</taxon>
    </lineage>
</organism>
<dbReference type="InterPro" id="IPR000242">
    <property type="entry name" value="PTP_cat"/>
</dbReference>
<feature type="domain" description="Tyrosine-protein phosphatase" evidence="2">
    <location>
        <begin position="37"/>
        <end position="260"/>
    </location>
</feature>
<protein>
    <submittedName>
        <fullName evidence="4">Protein-tyrosine phosphatase</fullName>
    </submittedName>
</protein>
<dbReference type="EMBL" id="JOJR01000147">
    <property type="protein sequence ID" value="RCN43774.1"/>
    <property type="molecule type" value="Genomic_DNA"/>
</dbReference>
<dbReference type="STRING" id="29170.A0A368GHB6"/>